<proteinExistence type="predicted"/>
<name>A0AAD5P8M9_9FUNG</name>
<evidence type="ECO:0000313" key="1">
    <source>
        <dbReference type="EMBL" id="KAI9244352.1"/>
    </source>
</evidence>
<keyword evidence="2" id="KW-1185">Reference proteome</keyword>
<dbReference type="EMBL" id="JAIXMP010000060">
    <property type="protein sequence ID" value="KAI9244352.1"/>
    <property type="molecule type" value="Genomic_DNA"/>
</dbReference>
<reference evidence="1" key="2">
    <citation type="submission" date="2023-02" db="EMBL/GenBank/DDBJ databases">
        <authorList>
            <consortium name="DOE Joint Genome Institute"/>
            <person name="Mondo S.J."/>
            <person name="Chang Y."/>
            <person name="Wang Y."/>
            <person name="Ahrendt S."/>
            <person name="Andreopoulos W."/>
            <person name="Barry K."/>
            <person name="Beard J."/>
            <person name="Benny G.L."/>
            <person name="Blankenship S."/>
            <person name="Bonito G."/>
            <person name="Cuomo C."/>
            <person name="Desiro A."/>
            <person name="Gervers K.A."/>
            <person name="Hundley H."/>
            <person name="Kuo A."/>
            <person name="LaButti K."/>
            <person name="Lang B.F."/>
            <person name="Lipzen A."/>
            <person name="O'Donnell K."/>
            <person name="Pangilinan J."/>
            <person name="Reynolds N."/>
            <person name="Sandor L."/>
            <person name="Smith M.W."/>
            <person name="Tsang A."/>
            <person name="Grigoriev I.V."/>
            <person name="Stajich J.E."/>
            <person name="Spatafora J.W."/>
        </authorList>
    </citation>
    <scope>NUCLEOTIDE SEQUENCE</scope>
    <source>
        <strain evidence="1">RSA 2281</strain>
    </source>
</reference>
<dbReference type="AlphaFoldDB" id="A0AAD5P8M9"/>
<gene>
    <name evidence="1" type="ORF">BDA99DRAFT_415806</name>
</gene>
<sequence>SRPDAIISIFTQTNYDKTIGHGEAKAAETTRNKNALCRNLLHLATFEKGTVDSGTMSMAIWFQIH</sequence>
<feature type="non-terminal residue" evidence="1">
    <location>
        <position position="65"/>
    </location>
</feature>
<protein>
    <submittedName>
        <fullName evidence="1">Uncharacterized protein</fullName>
    </submittedName>
</protein>
<reference evidence="1" key="1">
    <citation type="journal article" date="2022" name="IScience">
        <title>Evolution of zygomycete secretomes and the origins of terrestrial fungal ecologies.</title>
        <authorList>
            <person name="Chang Y."/>
            <person name="Wang Y."/>
            <person name="Mondo S."/>
            <person name="Ahrendt S."/>
            <person name="Andreopoulos W."/>
            <person name="Barry K."/>
            <person name="Beard J."/>
            <person name="Benny G.L."/>
            <person name="Blankenship S."/>
            <person name="Bonito G."/>
            <person name="Cuomo C."/>
            <person name="Desiro A."/>
            <person name="Gervers K.A."/>
            <person name="Hundley H."/>
            <person name="Kuo A."/>
            <person name="LaButti K."/>
            <person name="Lang B.F."/>
            <person name="Lipzen A."/>
            <person name="O'Donnell K."/>
            <person name="Pangilinan J."/>
            <person name="Reynolds N."/>
            <person name="Sandor L."/>
            <person name="Smith M.E."/>
            <person name="Tsang A."/>
            <person name="Grigoriev I.V."/>
            <person name="Stajich J.E."/>
            <person name="Spatafora J.W."/>
        </authorList>
    </citation>
    <scope>NUCLEOTIDE SEQUENCE</scope>
    <source>
        <strain evidence="1">RSA 2281</strain>
    </source>
</reference>
<organism evidence="1 2">
    <name type="scientific">Phascolomyces articulosus</name>
    <dbReference type="NCBI Taxonomy" id="60185"/>
    <lineage>
        <taxon>Eukaryota</taxon>
        <taxon>Fungi</taxon>
        <taxon>Fungi incertae sedis</taxon>
        <taxon>Mucoromycota</taxon>
        <taxon>Mucoromycotina</taxon>
        <taxon>Mucoromycetes</taxon>
        <taxon>Mucorales</taxon>
        <taxon>Lichtheimiaceae</taxon>
        <taxon>Phascolomyces</taxon>
    </lineage>
</organism>
<accession>A0AAD5P8M9</accession>
<dbReference type="Proteomes" id="UP001209540">
    <property type="component" value="Unassembled WGS sequence"/>
</dbReference>
<comment type="caution">
    <text evidence="1">The sequence shown here is derived from an EMBL/GenBank/DDBJ whole genome shotgun (WGS) entry which is preliminary data.</text>
</comment>
<evidence type="ECO:0000313" key="2">
    <source>
        <dbReference type="Proteomes" id="UP001209540"/>
    </source>
</evidence>
<feature type="non-terminal residue" evidence="1">
    <location>
        <position position="1"/>
    </location>
</feature>